<reference evidence="2" key="1">
    <citation type="submission" date="2009-07" db="EMBL/GenBank/DDBJ databases">
        <title>Complete sequence of Geobacter sp. M21.</title>
        <authorList>
            <consortium name="US DOE Joint Genome Institute"/>
            <person name="Lucas S."/>
            <person name="Copeland A."/>
            <person name="Lapidus A."/>
            <person name="Glavina del Rio T."/>
            <person name="Dalin E."/>
            <person name="Tice H."/>
            <person name="Bruce D."/>
            <person name="Goodwin L."/>
            <person name="Pitluck S."/>
            <person name="Saunders E."/>
            <person name="Brettin T."/>
            <person name="Detter J.C."/>
            <person name="Han C."/>
            <person name="Larimer F."/>
            <person name="Land M."/>
            <person name="Hauser L."/>
            <person name="Kyrpides N."/>
            <person name="Ovchinnikova G."/>
            <person name="Lovley D."/>
        </authorList>
    </citation>
    <scope>NUCLEOTIDE SEQUENCE [LARGE SCALE GENOMIC DNA]</scope>
    <source>
        <strain evidence="2">M21</strain>
    </source>
</reference>
<keyword evidence="1" id="KW-1133">Transmembrane helix</keyword>
<evidence type="ECO:0000313" key="2">
    <source>
        <dbReference type="EMBL" id="ACT19715.1"/>
    </source>
</evidence>
<proteinExistence type="predicted"/>
<dbReference type="STRING" id="443144.GM21_3694"/>
<evidence type="ECO:0000256" key="1">
    <source>
        <dbReference type="SAM" id="Phobius"/>
    </source>
</evidence>
<dbReference type="HOGENOM" id="CLU_3234136_0_0_7"/>
<feature type="transmembrane region" description="Helical" evidence="1">
    <location>
        <begin position="6"/>
        <end position="25"/>
    </location>
</feature>
<dbReference type="EMBL" id="CP001661">
    <property type="protein sequence ID" value="ACT19715.1"/>
    <property type="molecule type" value="Genomic_DNA"/>
</dbReference>
<keyword evidence="1" id="KW-0472">Membrane</keyword>
<dbReference type="AlphaFoldDB" id="C6E6T7"/>
<gene>
    <name evidence="2" type="ordered locus">GM21_3694</name>
</gene>
<keyword evidence="1" id="KW-0812">Transmembrane</keyword>
<name>C6E6T7_GEOSM</name>
<organism evidence="2">
    <name type="scientific">Geobacter sp. (strain M21)</name>
    <dbReference type="NCBI Taxonomy" id="443144"/>
    <lineage>
        <taxon>Bacteria</taxon>
        <taxon>Pseudomonadati</taxon>
        <taxon>Thermodesulfobacteriota</taxon>
        <taxon>Desulfuromonadia</taxon>
        <taxon>Geobacterales</taxon>
        <taxon>Geobacteraceae</taxon>
        <taxon>Geobacter</taxon>
    </lineage>
</organism>
<accession>C6E6T7</accession>
<protein>
    <submittedName>
        <fullName evidence="2">Uncharacterized protein</fullName>
    </submittedName>
</protein>
<sequence>MKTVIVFLAGYGLGAAVATFLMLCLKPTDRRKTDNGKGGYYHV</sequence>
<dbReference type="KEGG" id="gem:GM21_3694"/>